<proteinExistence type="predicted"/>
<dbReference type="KEGG" id="ssai:N0B31_00155"/>
<dbReference type="RefSeq" id="WP_260593721.1">
    <property type="nucleotide sequence ID" value="NZ_CP104003.1"/>
</dbReference>
<dbReference type="Proteomes" id="UP001057580">
    <property type="component" value="Chromosome"/>
</dbReference>
<feature type="region of interest" description="Disordered" evidence="1">
    <location>
        <begin position="241"/>
        <end position="276"/>
    </location>
</feature>
<dbReference type="InterPro" id="IPR014988">
    <property type="entry name" value="Uncharacterised_YqcI/YcgG"/>
</dbReference>
<sequence>MNEPGLQSLMDQSTFAERVESGTGPDWVRAHWETFHEGLTGEHEGSPFPCFFGAESVRAGDPLYTVVPSMTDKDALLSLRDVLVEYLDVWPAHSERASLVTFFAPPEGEWGEREYHEALWHVLQFLHVHDPAPWPEAIPTDPEDPYWEFSFAGHPMFPTCRAPFYDERRSRYCPVGLEITFQPRELFERLEVTAESEAGQQARGVIQDRLVDYDGVCPHADIGDYGSDLEWPQYMLSADDAEAPDECPIEISRDHPRVSPALDPGVSRPLPRQPSD</sequence>
<organism evidence="2 3">
    <name type="scientific">Salinirubellus salinus</name>
    <dbReference type="NCBI Taxonomy" id="1364945"/>
    <lineage>
        <taxon>Archaea</taxon>
        <taxon>Methanobacteriati</taxon>
        <taxon>Methanobacteriota</taxon>
        <taxon>Stenosarchaea group</taxon>
        <taxon>Halobacteria</taxon>
        <taxon>Halobacteriales</taxon>
        <taxon>Natronomonadaceae</taxon>
        <taxon>Salinirubellus</taxon>
    </lineage>
</organism>
<dbReference type="PANTHER" id="PTHR40045">
    <property type="entry name" value="YCGG FAMILY PROTEIN"/>
    <property type="match status" value="1"/>
</dbReference>
<gene>
    <name evidence="2" type="ORF">N0B31_00155</name>
</gene>
<name>A0A9E7UAZ8_9EURY</name>
<evidence type="ECO:0000313" key="2">
    <source>
        <dbReference type="EMBL" id="UWM54708.1"/>
    </source>
</evidence>
<reference evidence="2" key="1">
    <citation type="submission" date="2022-09" db="EMBL/GenBank/DDBJ databases">
        <title>Diverse halophilic archaea isolated from saline environments.</title>
        <authorList>
            <person name="Cui H.-L."/>
        </authorList>
    </citation>
    <scope>NUCLEOTIDE SEQUENCE</scope>
    <source>
        <strain evidence="2">ZS-35-S2</strain>
    </source>
</reference>
<evidence type="ECO:0000313" key="3">
    <source>
        <dbReference type="Proteomes" id="UP001057580"/>
    </source>
</evidence>
<dbReference type="GeneID" id="74940787"/>
<keyword evidence="3" id="KW-1185">Reference proteome</keyword>
<dbReference type="EMBL" id="CP104003">
    <property type="protein sequence ID" value="UWM54708.1"/>
    <property type="molecule type" value="Genomic_DNA"/>
</dbReference>
<protein>
    <submittedName>
        <fullName evidence="2">YqcI/YcgG family protein</fullName>
    </submittedName>
</protein>
<dbReference type="Pfam" id="PF08892">
    <property type="entry name" value="YqcI_YcgG"/>
    <property type="match status" value="1"/>
</dbReference>
<accession>A0A9E7UAZ8</accession>
<dbReference type="PANTHER" id="PTHR40045:SF1">
    <property type="entry name" value="YQCI_YCGG FAMILY PROTEIN"/>
    <property type="match status" value="1"/>
</dbReference>
<dbReference type="AlphaFoldDB" id="A0A9E7UAZ8"/>
<evidence type="ECO:0000256" key="1">
    <source>
        <dbReference type="SAM" id="MobiDB-lite"/>
    </source>
</evidence>